<keyword evidence="8 20" id="KW-0347">Helicase</keyword>
<keyword evidence="21" id="KW-1185">Reference proteome</keyword>
<keyword evidence="9" id="KW-0862">Zinc</keyword>
<comment type="similarity">
    <text evidence="3">Belongs to the helicase family. RecQ subfamily.</text>
</comment>
<keyword evidence="13" id="KW-0234">DNA repair</keyword>
<dbReference type="PROSITE" id="PS50967">
    <property type="entry name" value="HRDC"/>
    <property type="match status" value="1"/>
</dbReference>
<protein>
    <recommendedName>
        <fullName evidence="16">DNA helicase RecQ</fullName>
        <ecNumber evidence="16">5.6.2.4</ecNumber>
    </recommendedName>
</protein>
<dbReference type="Pfam" id="PF16124">
    <property type="entry name" value="RecQ_Zn_bind"/>
    <property type="match status" value="1"/>
</dbReference>
<dbReference type="Pfam" id="PF09382">
    <property type="entry name" value="RQC"/>
    <property type="match status" value="1"/>
</dbReference>
<evidence type="ECO:0000256" key="14">
    <source>
        <dbReference type="ARBA" id="ARBA00023235"/>
    </source>
</evidence>
<dbReference type="STRING" id="246199.CUS_5293"/>
<evidence type="ECO:0000313" key="20">
    <source>
        <dbReference type="EMBL" id="EGC02086.1"/>
    </source>
</evidence>
<proteinExistence type="inferred from homology"/>
<dbReference type="SMART" id="SM00341">
    <property type="entry name" value="HRDC"/>
    <property type="match status" value="1"/>
</dbReference>
<evidence type="ECO:0000256" key="7">
    <source>
        <dbReference type="ARBA" id="ARBA00022801"/>
    </source>
</evidence>
<keyword evidence="11" id="KW-0238">DNA-binding</keyword>
<dbReference type="InterPro" id="IPR004589">
    <property type="entry name" value="DNA_helicase_ATP-dep_RecQ"/>
</dbReference>
<dbReference type="InterPro" id="IPR001650">
    <property type="entry name" value="Helicase_C-like"/>
</dbReference>
<sequence>MTDFTDKYSVLRDFFGHTDFHEGQEPLIDALLSGRDAAGIMPTGAGKSLCYQIPALMLDGITIVISPLISLMKDQVNSLIQSGVRAAYLNSSLTPQQYNTALSNAMRGMYKLIYVAPERLCTQSFLELARTVKISLVAVDEAHCVSQWGQDFRPHYMRIPEFLSQLPYRPTVGAFTATATDQVREDIIRLLCLREPLCVTTGFDRKNLYFGVLHERNKYEAAKRIISENSGTSAIIYCSTRKAVEEVSEKLTADGIPCTRYHAGLSPEERKKNQDDFIYDRVELIAATNAFGMGIDKSNVGLVLHYNMPKNIENYYQEAGRAGRDGSEAKCILLYSPKDVMTNKFLIENSNDNPDLDDETAEQLRRRDYAKLGMMSDYCNTGRCLRQFILDYFGEKRKCTCGNCSNCSGETELTDVTLEAQKILSCIYRLHQRNLHFGAVVVSAVLTGSERNDKVKKFGLDTLSTFGIMKSDTTTRIRTMIRFLQAEGFIAEAEHSTLTLTRRGAQLLMNREQKVEMRLPAKSREKAVTAKPRDVITAFDKMLFDRLKKLRARLAAEASVPAYIVFGDQALREMCVKLPVTQSDFMEISGVGRVKQERYGAYFTSEIQKYLRENPDKKGQSPESPNGTLSELIAAGAESLRAVNEELPLTRLCDEILTQLGLSADNKLVFKEIKSWLKNENYLTEIAENGKTRIAATILSDEAGIVEQEKISSMNRSYKTVVFPPKAQEFVFENLGEIFGNS</sequence>
<dbReference type="SUPFAM" id="SSF47819">
    <property type="entry name" value="HRDC-like"/>
    <property type="match status" value="1"/>
</dbReference>
<evidence type="ECO:0000256" key="3">
    <source>
        <dbReference type="ARBA" id="ARBA00005446"/>
    </source>
</evidence>
<dbReference type="EC" id="5.6.2.4" evidence="16"/>
<dbReference type="GO" id="GO:0005524">
    <property type="term" value="F:ATP binding"/>
    <property type="evidence" value="ECO:0007669"/>
    <property type="project" value="UniProtKB-KW"/>
</dbReference>
<keyword evidence="4" id="KW-0479">Metal-binding</keyword>
<dbReference type="InterPro" id="IPR036390">
    <property type="entry name" value="WH_DNA-bd_sf"/>
</dbReference>
<dbReference type="FunFam" id="3.40.50.300:FF:001389">
    <property type="entry name" value="ATP-dependent DNA helicase RecQ"/>
    <property type="match status" value="1"/>
</dbReference>
<dbReference type="InterPro" id="IPR027417">
    <property type="entry name" value="P-loop_NTPase"/>
</dbReference>
<dbReference type="InterPro" id="IPR011545">
    <property type="entry name" value="DEAD/DEAH_box_helicase_dom"/>
</dbReference>
<evidence type="ECO:0000313" key="21">
    <source>
        <dbReference type="Proteomes" id="UP000004259"/>
    </source>
</evidence>
<dbReference type="GO" id="GO:0009378">
    <property type="term" value="F:four-way junction helicase activity"/>
    <property type="evidence" value="ECO:0007669"/>
    <property type="project" value="TreeGrafter"/>
</dbReference>
<dbReference type="GO" id="GO:0043590">
    <property type="term" value="C:bacterial nucleoid"/>
    <property type="evidence" value="ECO:0007669"/>
    <property type="project" value="TreeGrafter"/>
</dbReference>
<name>E9SF81_RUMAL</name>
<evidence type="ECO:0000256" key="5">
    <source>
        <dbReference type="ARBA" id="ARBA00022741"/>
    </source>
</evidence>
<dbReference type="Proteomes" id="UP000004259">
    <property type="component" value="Unassembled WGS sequence"/>
</dbReference>
<evidence type="ECO:0000256" key="10">
    <source>
        <dbReference type="ARBA" id="ARBA00022840"/>
    </source>
</evidence>
<dbReference type="Gene3D" id="1.10.150.80">
    <property type="entry name" value="HRDC domain"/>
    <property type="match status" value="1"/>
</dbReference>
<evidence type="ECO:0000256" key="15">
    <source>
        <dbReference type="ARBA" id="ARBA00034617"/>
    </source>
</evidence>
<organism evidence="20 21">
    <name type="scientific">Ruminococcus albus 8</name>
    <dbReference type="NCBI Taxonomy" id="246199"/>
    <lineage>
        <taxon>Bacteria</taxon>
        <taxon>Bacillati</taxon>
        <taxon>Bacillota</taxon>
        <taxon>Clostridia</taxon>
        <taxon>Eubacteriales</taxon>
        <taxon>Oscillospiraceae</taxon>
        <taxon>Ruminococcus</taxon>
    </lineage>
</organism>
<comment type="catalytic activity">
    <reaction evidence="15">
        <text>Couples ATP hydrolysis with the unwinding of duplex DNA by translocating in the 3'-5' direction.</text>
        <dbReference type="EC" id="5.6.2.4"/>
    </reaction>
</comment>
<evidence type="ECO:0000256" key="12">
    <source>
        <dbReference type="ARBA" id="ARBA00023172"/>
    </source>
</evidence>
<dbReference type="SUPFAM" id="SSF46785">
    <property type="entry name" value="Winged helix' DNA-binding domain"/>
    <property type="match status" value="1"/>
</dbReference>
<evidence type="ECO:0000256" key="2">
    <source>
        <dbReference type="ARBA" id="ARBA00001947"/>
    </source>
</evidence>
<dbReference type="AlphaFoldDB" id="E9SF81"/>
<evidence type="ECO:0000256" key="1">
    <source>
        <dbReference type="ARBA" id="ARBA00001946"/>
    </source>
</evidence>
<evidence type="ECO:0000256" key="4">
    <source>
        <dbReference type="ARBA" id="ARBA00022723"/>
    </source>
</evidence>
<dbReference type="GO" id="GO:0043138">
    <property type="term" value="F:3'-5' DNA helicase activity"/>
    <property type="evidence" value="ECO:0007669"/>
    <property type="project" value="UniProtKB-EC"/>
</dbReference>
<dbReference type="GO" id="GO:0003677">
    <property type="term" value="F:DNA binding"/>
    <property type="evidence" value="ECO:0007669"/>
    <property type="project" value="UniProtKB-KW"/>
</dbReference>
<keyword evidence="10" id="KW-0067">ATP-binding</keyword>
<dbReference type="InterPro" id="IPR006293">
    <property type="entry name" value="DNA_helicase_ATP-dep_RecQ_bac"/>
</dbReference>
<dbReference type="Pfam" id="PF00271">
    <property type="entry name" value="Helicase_C"/>
    <property type="match status" value="1"/>
</dbReference>
<comment type="caution">
    <text evidence="20">The sequence shown here is derived from an EMBL/GenBank/DDBJ whole genome shotgun (WGS) entry which is preliminary data.</text>
</comment>
<dbReference type="InterPro" id="IPR002121">
    <property type="entry name" value="HRDC_dom"/>
</dbReference>
<dbReference type="GO" id="GO:0006281">
    <property type="term" value="P:DNA repair"/>
    <property type="evidence" value="ECO:0007669"/>
    <property type="project" value="UniProtKB-KW"/>
</dbReference>
<comment type="cofactor">
    <cofactor evidence="1">
        <name>Mg(2+)</name>
        <dbReference type="ChEBI" id="CHEBI:18420"/>
    </cofactor>
</comment>
<keyword evidence="5" id="KW-0547">Nucleotide-binding</keyword>
<dbReference type="SMART" id="SM00490">
    <property type="entry name" value="HELICc"/>
    <property type="match status" value="1"/>
</dbReference>
<dbReference type="eggNOG" id="COG0514">
    <property type="taxonomic scope" value="Bacteria"/>
</dbReference>
<dbReference type="InterPro" id="IPR014001">
    <property type="entry name" value="Helicase_ATP-bd"/>
</dbReference>
<dbReference type="OrthoDB" id="9763310at2"/>
<dbReference type="GO" id="GO:0005737">
    <property type="term" value="C:cytoplasm"/>
    <property type="evidence" value="ECO:0007669"/>
    <property type="project" value="TreeGrafter"/>
</dbReference>
<keyword evidence="14" id="KW-0413">Isomerase</keyword>
<dbReference type="NCBIfam" id="TIGR01389">
    <property type="entry name" value="recQ"/>
    <property type="match status" value="1"/>
</dbReference>
<evidence type="ECO:0000259" key="18">
    <source>
        <dbReference type="PROSITE" id="PS51192"/>
    </source>
</evidence>
<dbReference type="InterPro" id="IPR018982">
    <property type="entry name" value="RQC_domain"/>
</dbReference>
<evidence type="ECO:0000256" key="9">
    <source>
        <dbReference type="ARBA" id="ARBA00022833"/>
    </source>
</evidence>
<dbReference type="NCBIfam" id="TIGR00614">
    <property type="entry name" value="recQ_fam"/>
    <property type="match status" value="1"/>
</dbReference>
<evidence type="ECO:0000256" key="11">
    <source>
        <dbReference type="ARBA" id="ARBA00023125"/>
    </source>
</evidence>
<dbReference type="EMBL" id="ADKM02000112">
    <property type="protein sequence ID" value="EGC02086.1"/>
    <property type="molecule type" value="Genomic_DNA"/>
</dbReference>
<feature type="domain" description="HRDC" evidence="17">
    <location>
        <begin position="537"/>
        <end position="617"/>
    </location>
</feature>
<comment type="cofactor">
    <cofactor evidence="2">
        <name>Zn(2+)</name>
        <dbReference type="ChEBI" id="CHEBI:29105"/>
    </cofactor>
</comment>
<dbReference type="InterPro" id="IPR036388">
    <property type="entry name" value="WH-like_DNA-bd_sf"/>
</dbReference>
<dbReference type="PANTHER" id="PTHR13710:SF105">
    <property type="entry name" value="ATP-DEPENDENT DNA HELICASE Q1"/>
    <property type="match status" value="1"/>
</dbReference>
<dbReference type="InterPro" id="IPR044876">
    <property type="entry name" value="HRDC_dom_sf"/>
</dbReference>
<evidence type="ECO:0000256" key="13">
    <source>
        <dbReference type="ARBA" id="ARBA00023204"/>
    </source>
</evidence>
<evidence type="ECO:0000256" key="8">
    <source>
        <dbReference type="ARBA" id="ARBA00022806"/>
    </source>
</evidence>
<dbReference type="InterPro" id="IPR010997">
    <property type="entry name" value="HRDC-like_sf"/>
</dbReference>
<dbReference type="RefSeq" id="WP_002851650.1">
    <property type="nucleotide sequence ID" value="NZ_ADKM02000112.1"/>
</dbReference>
<reference evidence="20 21" key="1">
    <citation type="submission" date="2011-02" db="EMBL/GenBank/DDBJ databases">
        <authorList>
            <person name="Nelson K.E."/>
            <person name="Sutton G."/>
            <person name="Torralba M."/>
            <person name="Durkin S."/>
            <person name="Harkins D."/>
            <person name="Montgomery R."/>
            <person name="Ziemer C."/>
            <person name="Klaassens E."/>
            <person name="Ocuiv P."/>
            <person name="Morrison M."/>
        </authorList>
    </citation>
    <scope>NUCLEOTIDE SEQUENCE [LARGE SCALE GENOMIC DNA]</scope>
    <source>
        <strain evidence="20 21">8</strain>
    </source>
</reference>
<dbReference type="Pfam" id="PF00270">
    <property type="entry name" value="DEAD"/>
    <property type="match status" value="1"/>
</dbReference>
<dbReference type="GO" id="GO:0030894">
    <property type="term" value="C:replisome"/>
    <property type="evidence" value="ECO:0007669"/>
    <property type="project" value="TreeGrafter"/>
</dbReference>
<dbReference type="PROSITE" id="PS51192">
    <property type="entry name" value="HELICASE_ATP_BIND_1"/>
    <property type="match status" value="1"/>
</dbReference>
<accession>E9SF81</accession>
<dbReference type="GO" id="GO:0046872">
    <property type="term" value="F:metal ion binding"/>
    <property type="evidence" value="ECO:0007669"/>
    <property type="project" value="UniProtKB-KW"/>
</dbReference>
<dbReference type="GO" id="GO:0016787">
    <property type="term" value="F:hydrolase activity"/>
    <property type="evidence" value="ECO:0007669"/>
    <property type="project" value="UniProtKB-KW"/>
</dbReference>
<keyword evidence="7 20" id="KW-0378">Hydrolase</keyword>
<evidence type="ECO:0000256" key="16">
    <source>
        <dbReference type="NCBIfam" id="TIGR01389"/>
    </source>
</evidence>
<dbReference type="PROSITE" id="PS51194">
    <property type="entry name" value="HELICASE_CTER"/>
    <property type="match status" value="1"/>
</dbReference>
<dbReference type="PANTHER" id="PTHR13710">
    <property type="entry name" value="DNA HELICASE RECQ FAMILY MEMBER"/>
    <property type="match status" value="1"/>
</dbReference>
<gene>
    <name evidence="20" type="primary">recQ</name>
    <name evidence="20" type="ORF">CUS_5293</name>
</gene>
<keyword evidence="12" id="KW-0233">DNA recombination</keyword>
<dbReference type="Gene3D" id="1.10.10.10">
    <property type="entry name" value="Winged helix-like DNA-binding domain superfamily/Winged helix DNA-binding domain"/>
    <property type="match status" value="1"/>
</dbReference>
<dbReference type="SMART" id="SM00956">
    <property type="entry name" value="RQC"/>
    <property type="match status" value="1"/>
</dbReference>
<dbReference type="SUPFAM" id="SSF52540">
    <property type="entry name" value="P-loop containing nucleoside triphosphate hydrolases"/>
    <property type="match status" value="1"/>
</dbReference>
<evidence type="ECO:0000259" key="19">
    <source>
        <dbReference type="PROSITE" id="PS51194"/>
    </source>
</evidence>
<dbReference type="GO" id="GO:0009432">
    <property type="term" value="P:SOS response"/>
    <property type="evidence" value="ECO:0007669"/>
    <property type="project" value="UniProtKB-UniRule"/>
</dbReference>
<feature type="domain" description="Helicase C-terminal" evidence="19">
    <location>
        <begin position="217"/>
        <end position="368"/>
    </location>
</feature>
<evidence type="ECO:0000259" key="17">
    <source>
        <dbReference type="PROSITE" id="PS50967"/>
    </source>
</evidence>
<dbReference type="Pfam" id="PF00570">
    <property type="entry name" value="HRDC"/>
    <property type="match status" value="1"/>
</dbReference>
<dbReference type="SMART" id="SM00487">
    <property type="entry name" value="DEXDc"/>
    <property type="match status" value="1"/>
</dbReference>
<dbReference type="Gene3D" id="3.40.50.300">
    <property type="entry name" value="P-loop containing nucleotide triphosphate hydrolases"/>
    <property type="match status" value="2"/>
</dbReference>
<evidence type="ECO:0000256" key="6">
    <source>
        <dbReference type="ARBA" id="ARBA00022763"/>
    </source>
</evidence>
<dbReference type="GO" id="GO:0006310">
    <property type="term" value="P:DNA recombination"/>
    <property type="evidence" value="ECO:0007669"/>
    <property type="project" value="UniProtKB-UniRule"/>
</dbReference>
<feature type="domain" description="Helicase ATP-binding" evidence="18">
    <location>
        <begin position="28"/>
        <end position="197"/>
    </location>
</feature>
<dbReference type="CDD" id="cd17920">
    <property type="entry name" value="DEXHc_RecQ"/>
    <property type="match status" value="1"/>
</dbReference>
<dbReference type="GO" id="GO:0006260">
    <property type="term" value="P:DNA replication"/>
    <property type="evidence" value="ECO:0007669"/>
    <property type="project" value="InterPro"/>
</dbReference>
<dbReference type="InterPro" id="IPR032284">
    <property type="entry name" value="RecQ_Zn-bd"/>
</dbReference>
<keyword evidence="6" id="KW-0227">DNA damage</keyword>